<dbReference type="GO" id="GO:0031177">
    <property type="term" value="F:phosphopantetheine binding"/>
    <property type="evidence" value="ECO:0007669"/>
    <property type="project" value="InterPro"/>
</dbReference>
<dbReference type="InterPro" id="IPR020807">
    <property type="entry name" value="PKS_DH"/>
</dbReference>
<dbReference type="FunFam" id="3.40.50.720:FF:000209">
    <property type="entry name" value="Polyketide synthase Pks12"/>
    <property type="match status" value="1"/>
</dbReference>
<dbReference type="Proteomes" id="UP000186955">
    <property type="component" value="Unassembled WGS sequence"/>
</dbReference>
<dbReference type="InterPro" id="IPR050091">
    <property type="entry name" value="PKS_NRPS_Biosynth_Enz"/>
</dbReference>
<proteinExistence type="predicted"/>
<gene>
    <name evidence="12" type="ORF">PENSUB_4265</name>
</gene>
<evidence type="ECO:0000256" key="4">
    <source>
        <dbReference type="ARBA" id="ARBA00022679"/>
    </source>
</evidence>
<dbReference type="InterPro" id="IPR013154">
    <property type="entry name" value="ADH-like_N"/>
</dbReference>
<dbReference type="InterPro" id="IPR020843">
    <property type="entry name" value="ER"/>
</dbReference>
<dbReference type="InterPro" id="IPR016036">
    <property type="entry name" value="Malonyl_transacylase_ACP-bd"/>
</dbReference>
<dbReference type="InterPro" id="IPR006162">
    <property type="entry name" value="Ppantetheine_attach_site"/>
</dbReference>
<dbReference type="InterPro" id="IPR042104">
    <property type="entry name" value="PKS_dehydratase_sf"/>
</dbReference>
<dbReference type="EMBL" id="MNBE01000361">
    <property type="protein sequence ID" value="OKP10309.1"/>
    <property type="molecule type" value="Genomic_DNA"/>
</dbReference>
<dbReference type="GO" id="GO:0006633">
    <property type="term" value="P:fatty acid biosynthetic process"/>
    <property type="evidence" value="ECO:0007669"/>
    <property type="project" value="TreeGrafter"/>
</dbReference>
<dbReference type="Pfam" id="PF08659">
    <property type="entry name" value="KR"/>
    <property type="match status" value="2"/>
</dbReference>
<organism evidence="12 13">
    <name type="scientific">Penicillium subrubescens</name>
    <dbReference type="NCBI Taxonomy" id="1316194"/>
    <lineage>
        <taxon>Eukaryota</taxon>
        <taxon>Fungi</taxon>
        <taxon>Dikarya</taxon>
        <taxon>Ascomycota</taxon>
        <taxon>Pezizomycotina</taxon>
        <taxon>Eurotiomycetes</taxon>
        <taxon>Eurotiomycetidae</taxon>
        <taxon>Eurotiales</taxon>
        <taxon>Aspergillaceae</taxon>
        <taxon>Penicillium</taxon>
    </lineage>
</organism>
<accession>A0A1Q5UCX3</accession>
<evidence type="ECO:0000313" key="13">
    <source>
        <dbReference type="Proteomes" id="UP000186955"/>
    </source>
</evidence>
<feature type="region of interest" description="C-terminal hotdog fold" evidence="8">
    <location>
        <begin position="679"/>
        <end position="834"/>
    </location>
</feature>
<keyword evidence="1" id="KW-0596">Phosphopantetheine</keyword>
<reference evidence="12 13" key="1">
    <citation type="submission" date="2016-10" db="EMBL/GenBank/DDBJ databases">
        <title>Genome sequence of the ascomycete fungus Penicillium subrubescens.</title>
        <authorList>
            <person name="De Vries R.P."/>
            <person name="Peng M."/>
            <person name="Dilokpimol A."/>
            <person name="Hilden K."/>
            <person name="Makela M.R."/>
            <person name="Grigoriev I."/>
            <person name="Riley R."/>
            <person name="Granchi Z."/>
        </authorList>
    </citation>
    <scope>NUCLEOTIDE SEQUENCE [LARGE SCALE GENOMIC DNA]</scope>
    <source>
        <strain evidence="12 13">CBS 132785</strain>
    </source>
</reference>
<evidence type="ECO:0000256" key="5">
    <source>
        <dbReference type="ARBA" id="ARBA00022857"/>
    </source>
</evidence>
<keyword evidence="4" id="KW-0808">Transferase</keyword>
<dbReference type="InterPro" id="IPR013968">
    <property type="entry name" value="PKS_KR"/>
</dbReference>
<dbReference type="SUPFAM" id="SSF55048">
    <property type="entry name" value="Probable ACP-binding domain of malonyl-CoA ACP transacylase"/>
    <property type="match status" value="1"/>
</dbReference>
<name>A0A1Q5UCX3_9EURO</name>
<keyword evidence="7" id="KW-0012">Acyltransferase</keyword>
<dbReference type="PROSITE" id="PS52019">
    <property type="entry name" value="PKS_MFAS_DH"/>
    <property type="match status" value="1"/>
</dbReference>
<evidence type="ECO:0000256" key="7">
    <source>
        <dbReference type="ARBA" id="ARBA00023315"/>
    </source>
</evidence>
<dbReference type="SMART" id="SM00829">
    <property type="entry name" value="PKS_ER"/>
    <property type="match status" value="1"/>
</dbReference>
<dbReference type="SUPFAM" id="SSF50129">
    <property type="entry name" value="GroES-like"/>
    <property type="match status" value="1"/>
</dbReference>
<evidence type="ECO:0000256" key="3">
    <source>
        <dbReference type="ARBA" id="ARBA00022603"/>
    </source>
</evidence>
<dbReference type="InterPro" id="IPR049900">
    <property type="entry name" value="PKS_mFAS_DH"/>
</dbReference>
<dbReference type="SMART" id="SM00822">
    <property type="entry name" value="PKS_KR"/>
    <property type="match status" value="1"/>
</dbReference>
<dbReference type="Pfam" id="PF21089">
    <property type="entry name" value="PKS_DH_N"/>
    <property type="match status" value="1"/>
</dbReference>
<evidence type="ECO:0000256" key="1">
    <source>
        <dbReference type="ARBA" id="ARBA00022450"/>
    </source>
</evidence>
<dbReference type="SMART" id="SM00827">
    <property type="entry name" value="PKS_AT"/>
    <property type="match status" value="1"/>
</dbReference>
<dbReference type="PANTHER" id="PTHR43775">
    <property type="entry name" value="FATTY ACID SYNTHASE"/>
    <property type="match status" value="1"/>
</dbReference>
<dbReference type="Pfam" id="PF08240">
    <property type="entry name" value="ADH_N"/>
    <property type="match status" value="1"/>
</dbReference>
<dbReference type="InterPro" id="IPR036736">
    <property type="entry name" value="ACP-like_sf"/>
</dbReference>
<dbReference type="Pfam" id="PF00698">
    <property type="entry name" value="Acyl_transf_1"/>
    <property type="match status" value="1"/>
</dbReference>
<keyword evidence="2" id="KW-0597">Phosphoprotein</keyword>
<dbReference type="InterPro" id="IPR011032">
    <property type="entry name" value="GroES-like_sf"/>
</dbReference>
<dbReference type="InterPro" id="IPR009081">
    <property type="entry name" value="PP-bd_ACP"/>
</dbReference>
<sequence>MEDAGQYLALRGMKSSHRSVSPQTGKDPTVMGKSDGQRRLFVVTSNDKETLKMSLQNLKHYVQMHTPHQVECFMEDLAYTLNQRRSMLPWKTAVSAASAAELVESLQAPTITRLSTKVPRIGLVFTGQGAQWHGMAQELIHAFPVFESTLVEANCYLQKMGATWSIFDELDRDASTTNINIAAICQPLCTAIQIGLVNLLQSWGVQASAVVGHSSGEAAAAYAAGALTMDAALSISYFRGLLSTNISSKAPHLPGAMIAVGVSKEEAETYISTVSSGYVTVACINSPSNVTLSGDASAIEELLRQLQSKEVFARKLKSDTAYHSNHMQAIADDYLMALRDLRTNPLIRVPFWSSVTGQLVEAIDLDAKYWVRHMLSPVRFVESVRNLCLRSQQAHHQGLERRDSAIDFLIEIGPHSALASSVKQILATPELKDANIEYTSTLRRNRDNVAAILDSASAIFTAGYPLKMNAINLPRSQSLPRVLVDLPPYAWKHTVSHWYESRLSTNHRYRKHPRHDLLGAPVNDFNELEPRWRNILRVSDIPWVRDHVVQSSIVYPAAGYISMAIEAVAQCISDQDTTALGFRLRNLDISKALVIPDDSDGIETNFVLRPFNGSSSGSSTTWQEFCLYSHSKEEGWSEHCRGLIAMEGKESKSGIDTREKSQVLETNRQKFADGATACHEVIDIQGVYRLLETLQLKFGGTFKNLVDAYGGPCQALCTVAIPDTKAVMPQGFEYPHVVHPATMDAILQTFIISLMSTGTPESPMLPKSIKEIFVAADINKTAGHQFSVHASTQFKGPHETETVITVVDDSNRDKSTLVEVKKLKCVSLSGRDLKQNVERRKLCYNMSWEPDVDMLTPEMSRKLFSATSGAVDPITISILDHISLQYIADALKVLKESDYDNMQPHHQRYYKWMQLQSNLASAGKLETLNLLEAARDSVNVDKLRNELQGSPDGRLLDKVGSNLVRILTNQAQPLDLMMENDLLHELYSNGIGVDRSSAQLASYVDKISHKLPNMNILEIGAGTGGSTLPMLLALGGHDNRDARFSHYAFTDISSGFFEKARAKFNAWSGLMSFKKLNIECDPEEQGFQKQEFDLILAANVVHATRSLDNTMQNIRSLLKPNGKLIMVEITHPAVRVSLIFGTLPGWWLGETSDAATEESREMAPTLAESQWEAVLKKNGFSGLDACLWDQPKRKDHLASLIVSTALSAVEDKYPEVTLIHDGSLESTFLDLLQGSLAKVVGVPPTLNSLENAQVDGKACIFLIELNRPILSCLSSAQFNAIKRSITTAQAVLWVSRGGRTPSSEMPEASLVSGLFCALRCEFKLSKLVTLDLDPQTPHDETTDIESIIGVFRSAFSLESDKTECDNEFCVRDKLISIPRVLENHQMNDYISARAAPKRSAQQAFSQTSRFLHLEIEIPGLLDSFIFVDNPAFALPLGDDEVEIEIKACGLNFHDVLTAMGHIESGPLGYECGGIVRSIGNHVKSVGVGERVFAWVIGAFGNYVRTNKKLVQRIPREMTYEEAASVPAVYSTAYISLCETARLRKGETVLIHAAAGGVGQAAIALAQWIGAEVFATVSTVEKRQFIMERYHIAEDHIFSSRDTTFASGVMRLTENKGVNVILNSLSGDGLRESWNCISMFGRFVEIGKRDLFSNSLLEMEPFLRHVSFSAIDLDTILYHKSDYAAEILAKIMELLEKKVIEPVQPITVFSMSEVEAAFRLMQGGKHIGKIVIAPQPGDQVKASVRVLTNSVFRDDVSYLLVGGLGGLGKAIAQWMVWNGAKNIVFLSRNGSNSHGSQEFVKDLEKDGATVTSHTGNVCDEKLDISFEKMTLDDYESVLLPKVGGSWNLHRCLLRTDLDFFVILGSAVGVVGNPGQSNYAAASAFQDALSCHRVSMGLPSVTIDLGVVQGAGYVFENDQTKAKLKRQLYDEIDIEELRAILQFVVTQSSENQSSQVITGLHISEDLVLDSEEFGKDRRKPLWTQDPKFSHLRSVSVMRIRDNNDLAKVLLYRLQKAQTLEEGSLILQEAVIDKLSRLLMIPKDNISPNHTTAALGVDSLIGVELRNWVLHEIKADIPLFEILGKGSIATLSHRIATKSELLGPAVRITSDRKSRSADPLSDGRREVTENAIPRDNQNGTKGLKEPHRVRKMRALFEQYSRGLQPARHPPVEDENWTVMLIGSTGSAGSYLLERLLQHPNVIKIICINRSINSRERQIEANALRGLPTNFTLDRVEFVQAKLGAHDLGLAPETYRSLLSSVTHVVHAAWKLDFISPVEAFEHDHLCGVRNVIQFSISSSKTPRIYFLSSLSSVIDWQRHHPGFIPEEIIDDHNAAVPLGYAESKLVAEQLLSVASKRCGVLTYVIRAGQLTGPVHRKGMWNRTEWFPSIIASGRYLGLLPETMKGADTIDWVPVDIFAQIVMELMDGAEITSPPLPTVYNVVNPRSAQWSVLLPAIIAYLNRKGVSVQTVPFDTWINALKKSTTSGTQGSASQNPASYFLELFRVLGERKEAVTPEMRRALAASNSLASMEPVQEEWVMKWMQEWEMH</sequence>
<dbReference type="GO" id="GO:1901336">
    <property type="term" value="P:lactone biosynthetic process"/>
    <property type="evidence" value="ECO:0007669"/>
    <property type="project" value="UniProtKB-ARBA"/>
</dbReference>
<dbReference type="PROSITE" id="PS50075">
    <property type="entry name" value="CARRIER"/>
    <property type="match status" value="1"/>
</dbReference>
<evidence type="ECO:0000259" key="10">
    <source>
        <dbReference type="PROSITE" id="PS50075"/>
    </source>
</evidence>
<dbReference type="InterPro" id="IPR001227">
    <property type="entry name" value="Ac_transferase_dom_sf"/>
</dbReference>
<dbReference type="InterPro" id="IPR036291">
    <property type="entry name" value="NAD(P)-bd_dom_sf"/>
</dbReference>
<dbReference type="Pfam" id="PF14765">
    <property type="entry name" value="PS-DH"/>
    <property type="match status" value="1"/>
</dbReference>
<evidence type="ECO:0000256" key="2">
    <source>
        <dbReference type="ARBA" id="ARBA00022553"/>
    </source>
</evidence>
<dbReference type="InterPro" id="IPR020806">
    <property type="entry name" value="PKS_PP-bd"/>
</dbReference>
<evidence type="ECO:0000256" key="8">
    <source>
        <dbReference type="PROSITE-ProRule" id="PRU01363"/>
    </source>
</evidence>
<dbReference type="SUPFAM" id="SSF53335">
    <property type="entry name" value="S-adenosyl-L-methionine-dependent methyltransferases"/>
    <property type="match status" value="1"/>
</dbReference>
<keyword evidence="3" id="KW-0489">Methyltransferase</keyword>
<dbReference type="STRING" id="1316194.A0A1Q5UCX3"/>
<protein>
    <submittedName>
        <fullName evidence="12">Lovastatin diketide synthase LovF</fullName>
    </submittedName>
</protein>
<dbReference type="Gene3D" id="3.30.70.3290">
    <property type="match status" value="1"/>
</dbReference>
<feature type="compositionally biased region" description="Basic and acidic residues" evidence="9">
    <location>
        <begin position="2109"/>
        <end position="2125"/>
    </location>
</feature>
<feature type="region of interest" description="Disordered" evidence="9">
    <location>
        <begin position="2109"/>
        <end position="2144"/>
    </location>
</feature>
<dbReference type="InterPro" id="IPR013120">
    <property type="entry name" value="FAR_NAD-bd"/>
</dbReference>
<dbReference type="SMART" id="SM00823">
    <property type="entry name" value="PKS_PP"/>
    <property type="match status" value="1"/>
</dbReference>
<evidence type="ECO:0000256" key="6">
    <source>
        <dbReference type="ARBA" id="ARBA00023268"/>
    </source>
</evidence>
<feature type="region of interest" description="Disordered" evidence="9">
    <location>
        <begin position="11"/>
        <end position="33"/>
    </location>
</feature>
<feature type="active site" description="Proton donor; for dehydratase activity" evidence="8">
    <location>
        <position position="744"/>
    </location>
</feature>
<dbReference type="InterPro" id="IPR014043">
    <property type="entry name" value="Acyl_transferase_dom"/>
</dbReference>
<dbReference type="GO" id="GO:0004312">
    <property type="term" value="F:fatty acid synthase activity"/>
    <property type="evidence" value="ECO:0007669"/>
    <property type="project" value="TreeGrafter"/>
</dbReference>
<dbReference type="Gene3D" id="3.10.129.110">
    <property type="entry name" value="Polyketide synthase dehydratase"/>
    <property type="match status" value="1"/>
</dbReference>
<comment type="caution">
    <text evidence="12">The sequence shown here is derived from an EMBL/GenBank/DDBJ whole genome shotgun (WGS) entry which is preliminary data.</text>
</comment>
<dbReference type="InterPro" id="IPR029063">
    <property type="entry name" value="SAM-dependent_MTases_sf"/>
</dbReference>
<keyword evidence="6" id="KW-0511">Multifunctional enzyme</keyword>
<evidence type="ECO:0000259" key="11">
    <source>
        <dbReference type="PROSITE" id="PS52019"/>
    </source>
</evidence>
<dbReference type="Pfam" id="PF07993">
    <property type="entry name" value="NAD_binding_4"/>
    <property type="match status" value="1"/>
</dbReference>
<dbReference type="InterPro" id="IPR016035">
    <property type="entry name" value="Acyl_Trfase/lysoPLipase"/>
</dbReference>
<dbReference type="SUPFAM" id="SSF51735">
    <property type="entry name" value="NAD(P)-binding Rossmann-fold domains"/>
    <property type="match status" value="3"/>
</dbReference>
<dbReference type="InterPro" id="IPR049551">
    <property type="entry name" value="PKS_DH_C"/>
</dbReference>
<dbReference type="Gene3D" id="3.40.50.150">
    <property type="entry name" value="Vaccinia Virus protein VP39"/>
    <property type="match status" value="1"/>
</dbReference>
<dbReference type="Pfam" id="PF23114">
    <property type="entry name" value="NAD-bd_HRPKS_sdrA"/>
    <property type="match status" value="1"/>
</dbReference>
<dbReference type="Pfam" id="PF08242">
    <property type="entry name" value="Methyltransf_12"/>
    <property type="match status" value="1"/>
</dbReference>
<keyword evidence="13" id="KW-1185">Reference proteome</keyword>
<dbReference type="CDD" id="cd02440">
    <property type="entry name" value="AdoMet_MTases"/>
    <property type="match status" value="1"/>
</dbReference>
<dbReference type="InterPro" id="IPR049552">
    <property type="entry name" value="PKS_DH_N"/>
</dbReference>
<dbReference type="PROSITE" id="PS00012">
    <property type="entry name" value="PHOSPHOPANTETHEINE"/>
    <property type="match status" value="1"/>
</dbReference>
<dbReference type="CDD" id="cd05195">
    <property type="entry name" value="enoyl_red"/>
    <property type="match status" value="1"/>
</dbReference>
<dbReference type="GO" id="GO:0016491">
    <property type="term" value="F:oxidoreductase activity"/>
    <property type="evidence" value="ECO:0007669"/>
    <property type="project" value="InterPro"/>
</dbReference>
<dbReference type="SUPFAM" id="SSF47336">
    <property type="entry name" value="ACP-like"/>
    <property type="match status" value="1"/>
</dbReference>
<dbReference type="SUPFAM" id="SSF52151">
    <property type="entry name" value="FabD/lysophospholipase-like"/>
    <property type="match status" value="1"/>
</dbReference>
<dbReference type="Gene3D" id="3.40.50.720">
    <property type="entry name" value="NAD(P)-binding Rossmann-like Domain"/>
    <property type="match status" value="3"/>
</dbReference>
<dbReference type="SMART" id="SM00826">
    <property type="entry name" value="PKS_DH"/>
    <property type="match status" value="1"/>
</dbReference>
<evidence type="ECO:0000256" key="9">
    <source>
        <dbReference type="SAM" id="MobiDB-lite"/>
    </source>
</evidence>
<keyword evidence="5" id="KW-0521">NADP</keyword>
<dbReference type="GO" id="GO:0030639">
    <property type="term" value="P:polyketide biosynthetic process"/>
    <property type="evidence" value="ECO:0007669"/>
    <property type="project" value="UniProtKB-ARBA"/>
</dbReference>
<dbReference type="Gene3D" id="3.40.366.10">
    <property type="entry name" value="Malonyl-Coenzyme A Acyl Carrier Protein, domain 2"/>
    <property type="match status" value="1"/>
</dbReference>
<dbReference type="Pfam" id="PF23297">
    <property type="entry name" value="ACP_SdgA_C"/>
    <property type="match status" value="1"/>
</dbReference>
<dbReference type="Gene3D" id="1.10.1200.10">
    <property type="entry name" value="ACP-like"/>
    <property type="match status" value="1"/>
</dbReference>
<dbReference type="Pfam" id="PF13602">
    <property type="entry name" value="ADH_zinc_N_2"/>
    <property type="match status" value="1"/>
</dbReference>
<evidence type="ECO:0000313" key="12">
    <source>
        <dbReference type="EMBL" id="OKP10309.1"/>
    </source>
</evidence>
<dbReference type="InterPro" id="IPR057326">
    <property type="entry name" value="KR_dom"/>
</dbReference>
<feature type="domain" description="Carrier" evidence="10">
    <location>
        <begin position="2019"/>
        <end position="2096"/>
    </location>
</feature>
<dbReference type="InterPro" id="IPR013217">
    <property type="entry name" value="Methyltransf_12"/>
</dbReference>
<dbReference type="FunFam" id="3.40.366.10:FF:000002">
    <property type="entry name" value="Probable polyketide synthase 2"/>
    <property type="match status" value="1"/>
</dbReference>
<feature type="region of interest" description="N-terminal hotdog fold" evidence="8">
    <location>
        <begin position="515"/>
        <end position="651"/>
    </location>
</feature>
<dbReference type="GO" id="GO:0032259">
    <property type="term" value="P:methylation"/>
    <property type="evidence" value="ECO:0007669"/>
    <property type="project" value="UniProtKB-KW"/>
</dbReference>
<dbReference type="Gene3D" id="3.90.180.10">
    <property type="entry name" value="Medium-chain alcohol dehydrogenases, catalytic domain"/>
    <property type="match status" value="1"/>
</dbReference>
<dbReference type="InterPro" id="IPR056501">
    <property type="entry name" value="NAD-bd_HRPKS_sdrA"/>
</dbReference>
<feature type="domain" description="PKS/mFAS DH" evidence="11">
    <location>
        <begin position="515"/>
        <end position="834"/>
    </location>
</feature>
<feature type="active site" description="Proton acceptor; for dehydratase activity" evidence="8">
    <location>
        <position position="547"/>
    </location>
</feature>
<dbReference type="GO" id="GO:0008168">
    <property type="term" value="F:methyltransferase activity"/>
    <property type="evidence" value="ECO:0007669"/>
    <property type="project" value="UniProtKB-KW"/>
</dbReference>
<dbReference type="PANTHER" id="PTHR43775:SF29">
    <property type="entry name" value="ASPERFURANONE POLYKETIDE SYNTHASE AFOG-RELATED"/>
    <property type="match status" value="1"/>
</dbReference>